<evidence type="ECO:0000259" key="5">
    <source>
        <dbReference type="PROSITE" id="PS50249"/>
    </source>
</evidence>
<keyword evidence="3 4" id="KW-0648">Protein biosynthesis</keyword>
<dbReference type="InterPro" id="IPR000555">
    <property type="entry name" value="JAMM/MPN+_dom"/>
</dbReference>
<feature type="domain" description="MPN" evidence="5">
    <location>
        <begin position="16"/>
        <end position="146"/>
    </location>
</feature>
<dbReference type="GO" id="GO:0003743">
    <property type="term" value="F:translation initiation factor activity"/>
    <property type="evidence" value="ECO:0007669"/>
    <property type="project" value="UniProtKB-UniRule"/>
</dbReference>
<dbReference type="PANTHER" id="PTHR10540:SF6">
    <property type="entry name" value="EUKARYOTIC TRANSLATION INITIATION FACTOR 3 SUBUNIT F"/>
    <property type="match status" value="1"/>
</dbReference>
<dbReference type="PANTHER" id="PTHR10540">
    <property type="entry name" value="EUKARYOTIC TRANSLATION INITIATION FACTOR 3 SUBUNIT F-RELATED"/>
    <property type="match status" value="1"/>
</dbReference>
<proteinExistence type="inferred from homology"/>
<dbReference type="InterPro" id="IPR037518">
    <property type="entry name" value="MPN"/>
</dbReference>
<evidence type="ECO:0000256" key="2">
    <source>
        <dbReference type="ARBA" id="ARBA00022540"/>
    </source>
</evidence>
<dbReference type="GO" id="GO:0031369">
    <property type="term" value="F:translation initiation factor binding"/>
    <property type="evidence" value="ECO:0007669"/>
    <property type="project" value="InterPro"/>
</dbReference>
<keyword evidence="1 4" id="KW-0963">Cytoplasm</keyword>
<comment type="similarity">
    <text evidence="4">Belongs to the eIF-3 subunit F family.</text>
</comment>
<evidence type="ECO:0000256" key="3">
    <source>
        <dbReference type="ARBA" id="ARBA00022917"/>
    </source>
</evidence>
<name>A0A6U9RQG5_9CHLO</name>
<comment type="subunit">
    <text evidence="4">Component of the eukaryotic translation initiation factor 3 (eIF-3) complex.</text>
</comment>
<dbReference type="GO" id="GO:0033290">
    <property type="term" value="C:eukaryotic 48S preinitiation complex"/>
    <property type="evidence" value="ECO:0007669"/>
    <property type="project" value="UniProtKB-UniRule"/>
</dbReference>
<dbReference type="EMBL" id="HBIS01006301">
    <property type="protein sequence ID" value="CAE0611864.1"/>
    <property type="molecule type" value="Transcribed_RNA"/>
</dbReference>
<dbReference type="GO" id="GO:0016282">
    <property type="term" value="C:eukaryotic 43S preinitiation complex"/>
    <property type="evidence" value="ECO:0007669"/>
    <property type="project" value="UniProtKB-UniRule"/>
</dbReference>
<accession>A0A6U9RQG5</accession>
<dbReference type="AlphaFoldDB" id="A0A6U9RQG5"/>
<protein>
    <recommendedName>
        <fullName evidence="4">Eukaryotic translation initiation factor 3 subunit F</fullName>
        <shortName evidence="4">eIF3f</shortName>
    </recommendedName>
    <alternativeName>
        <fullName evidence="4">eIF-3-epsilon</fullName>
    </alternativeName>
</protein>
<dbReference type="InterPro" id="IPR024969">
    <property type="entry name" value="EIF3F/CSN6-like_C"/>
</dbReference>
<dbReference type="PROSITE" id="PS50249">
    <property type="entry name" value="MPN"/>
    <property type="match status" value="1"/>
</dbReference>
<keyword evidence="2 4" id="KW-0396">Initiation factor</keyword>
<dbReference type="InterPro" id="IPR027531">
    <property type="entry name" value="eIF3f"/>
</dbReference>
<evidence type="ECO:0000313" key="7">
    <source>
        <dbReference type="EMBL" id="CAE0611866.1"/>
    </source>
</evidence>
<dbReference type="Pfam" id="PF01398">
    <property type="entry name" value="JAB"/>
    <property type="match status" value="1"/>
</dbReference>
<dbReference type="Pfam" id="PF13012">
    <property type="entry name" value="MitMem_reg"/>
    <property type="match status" value="1"/>
</dbReference>
<dbReference type="HAMAP" id="MF_03005">
    <property type="entry name" value="eIF3f"/>
    <property type="match status" value="1"/>
</dbReference>
<dbReference type="Gene3D" id="3.40.140.10">
    <property type="entry name" value="Cytidine Deaminase, domain 2"/>
    <property type="match status" value="1"/>
</dbReference>
<sequence length="280" mass="30431">MAHGLALPGDVDDVAVEASPLVLLNACDAYLRRSEGQERVIGTLLGTVRGNVVVLKNSYAVPHNESDEQVAVDIDFHRTMFELNQRVNPDEVIVGWYSTGAGVTGSDALIQEFYKSECDNPVHVVVDTGLSNEDMAIRGYVSTELFLGGEQVGTEFHEVQVKTNLDDAERVGIDALKNTMTDKLTGEIEGLDATVGKLQTLLDVAYKYVDDVVEGRVEGNKEVGRYLADSLSSIPHIDPEEFEALFNDSVQDVLLVSYLASLTRTQLALATTLTTTALPI</sequence>
<organism evidence="7">
    <name type="scientific">Picocystis salinarum</name>
    <dbReference type="NCBI Taxonomy" id="88271"/>
    <lineage>
        <taxon>Eukaryota</taxon>
        <taxon>Viridiplantae</taxon>
        <taxon>Chlorophyta</taxon>
        <taxon>Picocystophyceae</taxon>
        <taxon>Picocystales</taxon>
        <taxon>Picocystaceae</taxon>
        <taxon>Picocystis</taxon>
    </lineage>
</organism>
<dbReference type="GO" id="GO:0071541">
    <property type="term" value="C:eukaryotic translation initiation factor 3 complex, eIF3m"/>
    <property type="evidence" value="ECO:0007669"/>
    <property type="project" value="TreeGrafter"/>
</dbReference>
<reference evidence="7" key="1">
    <citation type="submission" date="2021-01" db="EMBL/GenBank/DDBJ databases">
        <authorList>
            <person name="Corre E."/>
            <person name="Pelletier E."/>
            <person name="Niang G."/>
            <person name="Scheremetjew M."/>
            <person name="Finn R."/>
            <person name="Kale V."/>
            <person name="Holt S."/>
            <person name="Cochrane G."/>
            <person name="Meng A."/>
            <person name="Brown T."/>
            <person name="Cohen L."/>
        </authorList>
    </citation>
    <scope>NUCLEOTIDE SEQUENCE</scope>
    <source>
        <strain evidence="7">CCMP1897</strain>
    </source>
</reference>
<dbReference type="SMART" id="SM00232">
    <property type="entry name" value="JAB_MPN"/>
    <property type="match status" value="1"/>
</dbReference>
<evidence type="ECO:0000256" key="4">
    <source>
        <dbReference type="HAMAP-Rule" id="MF_03005"/>
    </source>
</evidence>
<dbReference type="GO" id="GO:0001732">
    <property type="term" value="P:formation of cytoplasmic translation initiation complex"/>
    <property type="evidence" value="ECO:0007669"/>
    <property type="project" value="UniProtKB-UniRule"/>
</dbReference>
<comment type="subcellular location">
    <subcellularLocation>
        <location evidence="4">Cytoplasm</location>
    </subcellularLocation>
</comment>
<evidence type="ECO:0000256" key="1">
    <source>
        <dbReference type="ARBA" id="ARBA00022490"/>
    </source>
</evidence>
<dbReference type="EMBL" id="HBIS01006303">
    <property type="protein sequence ID" value="CAE0611866.1"/>
    <property type="molecule type" value="Transcribed_RNA"/>
</dbReference>
<dbReference type="CDD" id="cd08064">
    <property type="entry name" value="MPN_eIF3f"/>
    <property type="match status" value="1"/>
</dbReference>
<evidence type="ECO:0000313" key="6">
    <source>
        <dbReference type="EMBL" id="CAE0611864.1"/>
    </source>
</evidence>
<dbReference type="GO" id="GO:0008237">
    <property type="term" value="F:metallopeptidase activity"/>
    <property type="evidence" value="ECO:0007669"/>
    <property type="project" value="InterPro"/>
</dbReference>
<gene>
    <name evidence="6" type="ORF">PSAL00342_LOCUS5699</name>
    <name evidence="7" type="ORF">PSAL00342_LOCUS5701</name>
</gene>
<comment type="function">
    <text evidence="4">Component of the eukaryotic translation initiation factor 3 (eIF-3) complex, which is involved in protein synthesis of a specialized repertoire of mRNAs and, together with other initiation factors, stimulates binding of mRNA and methionyl-tRNAi to the 40S ribosome. The eIF-3 complex specifically targets and initiates translation of a subset of mRNAs involved in cell proliferation.</text>
</comment>